<evidence type="ECO:0000256" key="2">
    <source>
        <dbReference type="SAM" id="MobiDB-lite"/>
    </source>
</evidence>
<evidence type="ECO:0000256" key="1">
    <source>
        <dbReference type="ARBA" id="ARBA00006068"/>
    </source>
</evidence>
<dbReference type="PANTHER" id="PTHR33392">
    <property type="entry name" value="POLYISOPRENYL-TEICHOIC ACID--PEPTIDOGLYCAN TEICHOIC ACID TRANSFERASE TAGU"/>
    <property type="match status" value="1"/>
</dbReference>
<evidence type="ECO:0000313" key="7">
    <source>
        <dbReference type="Proteomes" id="UP001596223"/>
    </source>
</evidence>
<keyword evidence="7" id="KW-1185">Reference proteome</keyword>
<dbReference type="Pfam" id="PF13399">
    <property type="entry name" value="LytR_C"/>
    <property type="match status" value="1"/>
</dbReference>
<dbReference type="PANTHER" id="PTHR33392:SF6">
    <property type="entry name" value="POLYISOPRENYL-TEICHOIC ACID--PEPTIDOGLYCAN TEICHOIC ACID TRANSFERASE TAGU"/>
    <property type="match status" value="1"/>
</dbReference>
<dbReference type="Proteomes" id="UP001596223">
    <property type="component" value="Unassembled WGS sequence"/>
</dbReference>
<feature type="region of interest" description="Disordered" evidence="2">
    <location>
        <begin position="1"/>
        <end position="213"/>
    </location>
</feature>
<feature type="domain" description="Cell envelope-related transcriptional attenuator" evidence="4">
    <location>
        <begin position="298"/>
        <end position="460"/>
    </location>
</feature>
<keyword evidence="3" id="KW-0812">Transmembrane</keyword>
<organism evidence="6 7">
    <name type="scientific">Nocardia lasii</name>
    <dbReference type="NCBI Taxonomy" id="1616107"/>
    <lineage>
        <taxon>Bacteria</taxon>
        <taxon>Bacillati</taxon>
        <taxon>Actinomycetota</taxon>
        <taxon>Actinomycetes</taxon>
        <taxon>Mycobacteriales</taxon>
        <taxon>Nocardiaceae</taxon>
        <taxon>Nocardia</taxon>
    </lineage>
</organism>
<keyword evidence="3" id="KW-0472">Membrane</keyword>
<evidence type="ECO:0000259" key="4">
    <source>
        <dbReference type="Pfam" id="PF03816"/>
    </source>
</evidence>
<dbReference type="InterPro" id="IPR027381">
    <property type="entry name" value="LytR/CpsA/Psr_C"/>
</dbReference>
<dbReference type="NCBIfam" id="TIGR00350">
    <property type="entry name" value="lytR_cpsA_psr"/>
    <property type="match status" value="1"/>
</dbReference>
<evidence type="ECO:0000256" key="3">
    <source>
        <dbReference type="SAM" id="Phobius"/>
    </source>
</evidence>
<dbReference type="EMBL" id="JBHSQN010000001">
    <property type="protein sequence ID" value="MFC6009876.1"/>
    <property type="molecule type" value="Genomic_DNA"/>
</dbReference>
<gene>
    <name evidence="6" type="ORF">ACFP3H_02335</name>
</gene>
<feature type="domain" description="LytR/CpsA/Psr regulator C-terminal" evidence="5">
    <location>
        <begin position="582"/>
        <end position="661"/>
    </location>
</feature>
<sequence>MGDDRRGRTPRPGNRAPWERYATGEPTEQPETGSRRSRHADTSADPSAAPLTVADLVNRVDSERTRRGRRAATEGAEPSSRAGRRAREQAPRPTARPEVSPRTDGSPVVDDIAGTAPHRAESPADRTVTTALPTQARQNPAEPAQKPAAPKKESARPAVPARRVADAHDPATDILPTVTGVPAPERARPTKTATPARATTAPRSSNRRSKQARMAGRVAATFVAVLSLVITGGGWSYLQATNNSFTQVDALGGGSTDDILDGDMQLGDENYLIVGTDTRAGVNANMGAGNAIDTEGARADTAMLVHVPKNRSRVVVVSFPRDLDVTRPLCSGWDNEKATYTDQKFPPFIGDKLNAVYALGGPKCLVDVIRKMSGLTIGHFIGIDFAGFEAMVNEIGGVEVCSTKPIIDGVLGPVLETSGKQRVDGETALNYVRARHVVGEERSDYDRINRQQRFLASLLRGALSSKVLFDPGKLNGFIQAFTAHTFVDKVTPQDLLLLGRSLQKMDAGAVTFLTIPTAGTTTYGNEIPRESDIKAIFRAVIDDQPLPGETKAPEIESSAPSPAPVAPKQYAVAPSTTSLLLSNGSGSAGAARTVASKLGYQGFGIYSVGNYSGGTSPTSKIRFAEGMEAEAATVASTIPGAVLEQANELGSIIEVVVGADFAGMVRTATPVGEELPNVPMGEPHSAAPVALPSDLEHMNAADDTCK</sequence>
<evidence type="ECO:0000259" key="5">
    <source>
        <dbReference type="Pfam" id="PF13399"/>
    </source>
</evidence>
<dbReference type="RefSeq" id="WP_378598764.1">
    <property type="nucleotide sequence ID" value="NZ_JBHSQN010000001.1"/>
</dbReference>
<proteinExistence type="inferred from homology"/>
<feature type="compositionally biased region" description="Polar residues" evidence="2">
    <location>
        <begin position="127"/>
        <end position="138"/>
    </location>
</feature>
<comment type="similarity">
    <text evidence="1">Belongs to the LytR/CpsA/Psr (LCP) family.</text>
</comment>
<evidence type="ECO:0000313" key="6">
    <source>
        <dbReference type="EMBL" id="MFC6009876.1"/>
    </source>
</evidence>
<feature type="region of interest" description="Disordered" evidence="2">
    <location>
        <begin position="547"/>
        <end position="567"/>
    </location>
</feature>
<dbReference type="InterPro" id="IPR050922">
    <property type="entry name" value="LytR/CpsA/Psr_CW_biosynth"/>
</dbReference>
<dbReference type="Pfam" id="PF03816">
    <property type="entry name" value="LytR_cpsA_psr"/>
    <property type="match status" value="1"/>
</dbReference>
<dbReference type="Gene3D" id="3.40.630.190">
    <property type="entry name" value="LCP protein"/>
    <property type="match status" value="1"/>
</dbReference>
<protein>
    <submittedName>
        <fullName evidence="6">LCP family protein</fullName>
    </submittedName>
</protein>
<accession>A0ABW1JKC5</accession>
<name>A0ABW1JKC5_9NOCA</name>
<dbReference type="InterPro" id="IPR004474">
    <property type="entry name" value="LytR_CpsA_psr"/>
</dbReference>
<feature type="compositionally biased region" description="Low complexity" evidence="2">
    <location>
        <begin position="190"/>
        <end position="203"/>
    </location>
</feature>
<dbReference type="Gene3D" id="3.30.70.2390">
    <property type="match status" value="1"/>
</dbReference>
<feature type="transmembrane region" description="Helical" evidence="3">
    <location>
        <begin position="218"/>
        <end position="238"/>
    </location>
</feature>
<reference evidence="7" key="1">
    <citation type="journal article" date="2019" name="Int. J. Syst. Evol. Microbiol.">
        <title>The Global Catalogue of Microorganisms (GCM) 10K type strain sequencing project: providing services to taxonomists for standard genome sequencing and annotation.</title>
        <authorList>
            <consortium name="The Broad Institute Genomics Platform"/>
            <consortium name="The Broad Institute Genome Sequencing Center for Infectious Disease"/>
            <person name="Wu L."/>
            <person name="Ma J."/>
        </authorList>
    </citation>
    <scope>NUCLEOTIDE SEQUENCE [LARGE SCALE GENOMIC DNA]</scope>
    <source>
        <strain evidence="7">CCUG 36956</strain>
    </source>
</reference>
<keyword evidence="3" id="KW-1133">Transmembrane helix</keyword>
<comment type="caution">
    <text evidence="6">The sequence shown here is derived from an EMBL/GenBank/DDBJ whole genome shotgun (WGS) entry which is preliminary data.</text>
</comment>